<dbReference type="SUPFAM" id="SSF47336">
    <property type="entry name" value="ACP-like"/>
    <property type="match status" value="1"/>
</dbReference>
<keyword evidence="4" id="KW-0511">Multifunctional enzyme</keyword>
<dbReference type="InterPro" id="IPR009081">
    <property type="entry name" value="PP-bd_ACP"/>
</dbReference>
<feature type="domain" description="Carrier" evidence="5">
    <location>
        <begin position="675"/>
        <end position="752"/>
    </location>
</feature>
<evidence type="ECO:0000256" key="4">
    <source>
        <dbReference type="ARBA" id="ARBA00023268"/>
    </source>
</evidence>
<evidence type="ECO:0000256" key="3">
    <source>
        <dbReference type="ARBA" id="ARBA00022598"/>
    </source>
</evidence>
<dbReference type="Pfam" id="PF00550">
    <property type="entry name" value="PP-binding"/>
    <property type="match status" value="1"/>
</dbReference>
<dbReference type="Pfam" id="PF00501">
    <property type="entry name" value="AMP-binding"/>
    <property type="match status" value="1"/>
</dbReference>
<dbReference type="Pfam" id="PF00668">
    <property type="entry name" value="Condensation"/>
    <property type="match status" value="1"/>
</dbReference>
<dbReference type="PANTHER" id="PTHR45527">
    <property type="entry name" value="NONRIBOSOMAL PEPTIDE SYNTHETASE"/>
    <property type="match status" value="1"/>
</dbReference>
<dbReference type="Gene3D" id="3.30.300.30">
    <property type="match status" value="1"/>
</dbReference>
<accession>A0AAV0BN86</accession>
<sequence>MILRLSNSRAYGSDGRSQQKILSDPQLSKLFPSKSLSDLILKSCDLYGDLQAIEWHDRSARSDCLREFNLSFRQLSISARNLSTLLKESLRRSDLLATGRKQQHVIGLYMDKNPWLVVILLAVSLTGSAYLNLDVASPTKRNNELVQKAQVSLILTFDASNYPALDFHNFLDLKNLYQNCSSSNSDYLKELSIKSFEVEEDYLCSEDLAYLVSTSGSTGSPKLIPISHSNVLSFLFNYFRRFQRKIPTEAFKNDGSTHTNQTRVFQFPSYAFDVSVMNIWDPLLHGSTICMTSSDNLRSDLMGSIIDLRCDSIDLTPSVASLLLDHPLFTSTSNSTISQVKKLWKSSGLFLNHLNTGSEHLPPSLKQAFITRGVSVCLDYGPSETTVGVISSLNRAIFERDDDHDDDIGKPTGENEIYILEPDGEDLVPLGGIGEICVSGAQVSKGYCDQRLSEGKFIDLDLDCGYKGSRKLRIYRTGDLAQFLPWGSEGFGSIRFLGRKDRQIKISGIRIELDEVENRLNEIISLDSCKKYLIKIIVDHWKTSGDQGSVVSFIQIGQASGLNIGNNTCAADKSDRLEFINSYDQDWFNGLVDEIKRLASLNLPSTMIPKHWILINLIPMNISGKVDRKALKELLIKYFDEKKQNKINLLKKKTLFQTRRERAFYDDEKDLIEVERIEEAVSKAWSECLHGSVDDYNKFEANDDFIRIGGDSIGMMRVIERIRRRGFDRVKFSDLVSCSTFKDFVKVLLKHNRNDSETNGRNQGYDVQQNISEIKTGGIRRTEPYRPFELIESEGDELRKKILDYLRDSYQIEEKEVEDIYPSSSSQDGIITSSQNDPRGMYYAQAIYDLNRDFNSEDLAFGLIELVKRHSNLRTIFIFSGKDLAKFKNGLYSKNKSGILQIVLKNFSSKVNKTCDIVKVERLFDYNSEIEEYLKEDRIKNQFSWGKVCVSMKIFECEESEERKLVWSIHHSLSDGWTLELLMKELKQIIQPSTSKSPLSKIYSSSTGNCSKLNDLQRPSYGEFVKAWGISVDDQNEEILRFWKDYLIDFRSNNKTHKGIKVDHVTQKNLSRTIYRRGELERISRSIGITSAIFFRVAVGIGLYNSGLESSPDVVFGTVRSGRDIELSDGSWAGEISGCCVSVLPTRIRLEGPRMKIVDLLRKEKSEDSDIRKNQLIRLSELNRKFLGDENILDILLTFQSWDLLGEEKKRSDQPIRQPPTRIEMPTRYKLSIEITAEDELKQGKKDFGIEFRVFYDQEVYEDVDIVKFLKEMESVCENLIGCVEKDERLEKIINFKPKRKRVDDEYQLKRHRVEEDREVCLLEGKSINEKVNGYYSDMNENDICCKLSSYKNQQPGIKHYESSEYFSLN</sequence>
<dbReference type="InterPro" id="IPR001242">
    <property type="entry name" value="Condensation_dom"/>
</dbReference>
<dbReference type="GO" id="GO:0016874">
    <property type="term" value="F:ligase activity"/>
    <property type="evidence" value="ECO:0007669"/>
    <property type="project" value="UniProtKB-KW"/>
</dbReference>
<evidence type="ECO:0000259" key="5">
    <source>
        <dbReference type="PROSITE" id="PS50075"/>
    </source>
</evidence>
<dbReference type="Gene3D" id="1.10.1200.10">
    <property type="entry name" value="ACP-like"/>
    <property type="match status" value="1"/>
</dbReference>
<dbReference type="PANTHER" id="PTHR45527:SF1">
    <property type="entry name" value="FATTY ACID SYNTHASE"/>
    <property type="match status" value="1"/>
</dbReference>
<name>A0AAV0BN86_PHAPC</name>
<dbReference type="Gene3D" id="3.40.50.12780">
    <property type="entry name" value="N-terminal domain of ligase-like"/>
    <property type="match status" value="1"/>
</dbReference>
<comment type="caution">
    <text evidence="6">The sequence shown here is derived from an EMBL/GenBank/DDBJ whole genome shotgun (WGS) entry which is preliminary data.</text>
</comment>
<gene>
    <name evidence="6" type="ORF">PPACK8108_LOCUS22479</name>
</gene>
<keyword evidence="7" id="KW-1185">Reference proteome</keyword>
<keyword evidence="2" id="KW-0597">Phosphoprotein</keyword>
<protein>
    <submittedName>
        <fullName evidence="6">Expressed protein</fullName>
    </submittedName>
</protein>
<dbReference type="InterPro" id="IPR042099">
    <property type="entry name" value="ANL_N_sf"/>
</dbReference>
<keyword evidence="1" id="KW-0596">Phosphopantetheine</keyword>
<dbReference type="InterPro" id="IPR036736">
    <property type="entry name" value="ACP-like_sf"/>
</dbReference>
<dbReference type="SUPFAM" id="SSF56801">
    <property type="entry name" value="Acetyl-CoA synthetase-like"/>
    <property type="match status" value="1"/>
</dbReference>
<evidence type="ECO:0000313" key="7">
    <source>
        <dbReference type="Proteomes" id="UP001153365"/>
    </source>
</evidence>
<evidence type="ECO:0000313" key="6">
    <source>
        <dbReference type="EMBL" id="CAH7687665.1"/>
    </source>
</evidence>
<dbReference type="InterPro" id="IPR045851">
    <property type="entry name" value="AMP-bd_C_sf"/>
</dbReference>
<dbReference type="InterPro" id="IPR006162">
    <property type="entry name" value="Ppantetheine_attach_site"/>
</dbReference>
<dbReference type="GO" id="GO:0031177">
    <property type="term" value="F:phosphopantetheine binding"/>
    <property type="evidence" value="ECO:0007669"/>
    <property type="project" value="TreeGrafter"/>
</dbReference>
<dbReference type="PROSITE" id="PS50075">
    <property type="entry name" value="CARRIER"/>
    <property type="match status" value="1"/>
</dbReference>
<dbReference type="GO" id="GO:0005737">
    <property type="term" value="C:cytoplasm"/>
    <property type="evidence" value="ECO:0007669"/>
    <property type="project" value="TreeGrafter"/>
</dbReference>
<proteinExistence type="predicted"/>
<keyword evidence="3" id="KW-0436">Ligase</keyword>
<dbReference type="EMBL" id="CALTRL010005897">
    <property type="protein sequence ID" value="CAH7687665.1"/>
    <property type="molecule type" value="Genomic_DNA"/>
</dbReference>
<dbReference type="GO" id="GO:0043041">
    <property type="term" value="P:amino acid activation for nonribosomal peptide biosynthetic process"/>
    <property type="evidence" value="ECO:0007669"/>
    <property type="project" value="TreeGrafter"/>
</dbReference>
<dbReference type="PROSITE" id="PS00012">
    <property type="entry name" value="PHOSPHOPANTETHEINE"/>
    <property type="match status" value="1"/>
</dbReference>
<dbReference type="Proteomes" id="UP001153365">
    <property type="component" value="Unassembled WGS sequence"/>
</dbReference>
<evidence type="ECO:0000256" key="1">
    <source>
        <dbReference type="ARBA" id="ARBA00022450"/>
    </source>
</evidence>
<dbReference type="SUPFAM" id="SSF52777">
    <property type="entry name" value="CoA-dependent acyltransferases"/>
    <property type="match status" value="2"/>
</dbReference>
<dbReference type="Gene3D" id="3.30.559.10">
    <property type="entry name" value="Chloramphenicol acetyltransferase-like domain"/>
    <property type="match status" value="1"/>
</dbReference>
<dbReference type="InterPro" id="IPR000873">
    <property type="entry name" value="AMP-dep_synth/lig_dom"/>
</dbReference>
<reference evidence="6" key="1">
    <citation type="submission" date="2022-06" db="EMBL/GenBank/DDBJ databases">
        <authorList>
            <consortium name="SYNGENTA / RWTH Aachen University"/>
        </authorList>
    </citation>
    <scope>NUCLEOTIDE SEQUENCE</scope>
</reference>
<dbReference type="Gene3D" id="3.30.559.30">
    <property type="entry name" value="Nonribosomal peptide synthetase, condensation domain"/>
    <property type="match status" value="1"/>
</dbReference>
<dbReference type="GO" id="GO:0044550">
    <property type="term" value="P:secondary metabolite biosynthetic process"/>
    <property type="evidence" value="ECO:0007669"/>
    <property type="project" value="TreeGrafter"/>
</dbReference>
<dbReference type="InterPro" id="IPR023213">
    <property type="entry name" value="CAT-like_dom_sf"/>
</dbReference>
<organism evidence="6 7">
    <name type="scientific">Phakopsora pachyrhizi</name>
    <name type="common">Asian soybean rust disease fungus</name>
    <dbReference type="NCBI Taxonomy" id="170000"/>
    <lineage>
        <taxon>Eukaryota</taxon>
        <taxon>Fungi</taxon>
        <taxon>Dikarya</taxon>
        <taxon>Basidiomycota</taxon>
        <taxon>Pucciniomycotina</taxon>
        <taxon>Pucciniomycetes</taxon>
        <taxon>Pucciniales</taxon>
        <taxon>Phakopsoraceae</taxon>
        <taxon>Phakopsora</taxon>
    </lineage>
</organism>
<evidence type="ECO:0000256" key="2">
    <source>
        <dbReference type="ARBA" id="ARBA00022553"/>
    </source>
</evidence>